<reference evidence="2" key="1">
    <citation type="submission" date="2021-01" db="EMBL/GenBank/DDBJ databases">
        <title>Adiantum capillus-veneris genome.</title>
        <authorList>
            <person name="Fang Y."/>
            <person name="Liao Q."/>
        </authorList>
    </citation>
    <scope>NUCLEOTIDE SEQUENCE</scope>
    <source>
        <strain evidence="2">H3</strain>
        <tissue evidence="2">Leaf</tissue>
    </source>
</reference>
<comment type="caution">
    <text evidence="2">The sequence shown here is derived from an EMBL/GenBank/DDBJ whole genome shotgun (WGS) entry which is preliminary data.</text>
</comment>
<evidence type="ECO:0000313" key="3">
    <source>
        <dbReference type="Proteomes" id="UP000886520"/>
    </source>
</evidence>
<dbReference type="AlphaFoldDB" id="A0A9D4UYL0"/>
<evidence type="ECO:0000256" key="1">
    <source>
        <dbReference type="SAM" id="MobiDB-lite"/>
    </source>
</evidence>
<name>A0A9D4UYL0_ADICA</name>
<gene>
    <name evidence="2" type="ORF">GOP47_0009883</name>
</gene>
<protein>
    <submittedName>
        <fullName evidence="2">Uncharacterized protein</fullName>
    </submittedName>
</protein>
<accession>A0A9D4UYL0</accession>
<evidence type="ECO:0000313" key="2">
    <source>
        <dbReference type="EMBL" id="KAI5075807.1"/>
    </source>
</evidence>
<feature type="compositionally biased region" description="Polar residues" evidence="1">
    <location>
        <begin position="8"/>
        <end position="20"/>
    </location>
</feature>
<dbReference type="EMBL" id="JABFUD020000009">
    <property type="protein sequence ID" value="KAI5075807.1"/>
    <property type="molecule type" value="Genomic_DNA"/>
</dbReference>
<organism evidence="2 3">
    <name type="scientific">Adiantum capillus-veneris</name>
    <name type="common">Maidenhair fern</name>
    <dbReference type="NCBI Taxonomy" id="13818"/>
    <lineage>
        <taxon>Eukaryota</taxon>
        <taxon>Viridiplantae</taxon>
        <taxon>Streptophyta</taxon>
        <taxon>Embryophyta</taxon>
        <taxon>Tracheophyta</taxon>
        <taxon>Polypodiopsida</taxon>
        <taxon>Polypodiidae</taxon>
        <taxon>Polypodiales</taxon>
        <taxon>Pteridineae</taxon>
        <taxon>Pteridaceae</taxon>
        <taxon>Vittarioideae</taxon>
        <taxon>Adiantum</taxon>
    </lineage>
</organism>
<dbReference type="Proteomes" id="UP000886520">
    <property type="component" value="Chromosome 9"/>
</dbReference>
<sequence length="110" mass="11637">MKTHQHHTANPTLPPSSTNYSEKRLSTRFNFNGSHGIASALCTSGSVPKKSSIQETLNCFATPFHTSSCAASSLPSGVPSCNTIPSCIWHSGCLSSCCRHGILQTSSGLR</sequence>
<feature type="region of interest" description="Disordered" evidence="1">
    <location>
        <begin position="1"/>
        <end position="21"/>
    </location>
</feature>
<proteinExistence type="predicted"/>
<keyword evidence="3" id="KW-1185">Reference proteome</keyword>